<dbReference type="InterPro" id="IPR007238">
    <property type="entry name" value="DNA_primase_lsu_euk/arc"/>
</dbReference>
<dbReference type="GO" id="GO:0006269">
    <property type="term" value="P:DNA replication, synthesis of primer"/>
    <property type="evidence" value="ECO:0007669"/>
    <property type="project" value="UniProtKB-KW"/>
</dbReference>
<proteinExistence type="predicted"/>
<gene>
    <name evidence="9" type="ORF">PHAECO_LOCUS3637</name>
</gene>
<dbReference type="GO" id="GO:0005658">
    <property type="term" value="C:alpha DNA polymerase:primase complex"/>
    <property type="evidence" value="ECO:0007669"/>
    <property type="project" value="TreeGrafter"/>
</dbReference>
<dbReference type="Pfam" id="PF04104">
    <property type="entry name" value="DNA_primase_lrg"/>
    <property type="match status" value="1"/>
</dbReference>
<dbReference type="OrthoDB" id="421393at2759"/>
<dbReference type="GO" id="GO:0006270">
    <property type="term" value="P:DNA replication initiation"/>
    <property type="evidence" value="ECO:0007669"/>
    <property type="project" value="TreeGrafter"/>
</dbReference>
<feature type="domain" description="DNA primase large subunit C-terminal" evidence="8">
    <location>
        <begin position="252"/>
        <end position="430"/>
    </location>
</feature>
<evidence type="ECO:0000259" key="8">
    <source>
        <dbReference type="Pfam" id="PF04104"/>
    </source>
</evidence>
<accession>A0A9P0DIR7</accession>
<evidence type="ECO:0000313" key="9">
    <source>
        <dbReference type="EMBL" id="CAH1119595.1"/>
    </source>
</evidence>
<reference evidence="9" key="2">
    <citation type="submission" date="2022-10" db="EMBL/GenBank/DDBJ databases">
        <authorList>
            <consortium name="ENA_rothamsted_submissions"/>
            <consortium name="culmorum"/>
            <person name="King R."/>
        </authorList>
    </citation>
    <scope>NUCLEOTIDE SEQUENCE</scope>
</reference>
<evidence type="ECO:0000256" key="4">
    <source>
        <dbReference type="ARBA" id="ARBA00022705"/>
    </source>
</evidence>
<keyword evidence="10" id="KW-1185">Reference proteome</keyword>
<evidence type="ECO:0000256" key="5">
    <source>
        <dbReference type="ARBA" id="ARBA00022723"/>
    </source>
</evidence>
<dbReference type="AlphaFoldDB" id="A0A9P0DIR7"/>
<organism evidence="9 10">
    <name type="scientific">Phaedon cochleariae</name>
    <name type="common">Mustard beetle</name>
    <dbReference type="NCBI Taxonomy" id="80249"/>
    <lineage>
        <taxon>Eukaryota</taxon>
        <taxon>Metazoa</taxon>
        <taxon>Ecdysozoa</taxon>
        <taxon>Arthropoda</taxon>
        <taxon>Hexapoda</taxon>
        <taxon>Insecta</taxon>
        <taxon>Pterygota</taxon>
        <taxon>Neoptera</taxon>
        <taxon>Endopterygota</taxon>
        <taxon>Coleoptera</taxon>
        <taxon>Polyphaga</taxon>
        <taxon>Cucujiformia</taxon>
        <taxon>Chrysomeloidea</taxon>
        <taxon>Chrysomelidae</taxon>
        <taxon>Chrysomelinae</taxon>
        <taxon>Chrysomelini</taxon>
        <taxon>Phaedon</taxon>
    </lineage>
</organism>
<evidence type="ECO:0000256" key="3">
    <source>
        <dbReference type="ARBA" id="ARBA00022515"/>
    </source>
</evidence>
<keyword evidence="5" id="KW-0479">Metal-binding</keyword>
<keyword evidence="2" id="KW-0004">4Fe-4S</keyword>
<sequence length="442" mass="52250">MTFYLKPPRGYLNLHKLEECVKNRLIYYDSVHKENIELFNHEYLVEDSALDRTGHFVLRLLAYFRKTFQDIFLKNELELLEFRLNSYDPTDVKHFLKRLLKHSRDSLKEDCHEKFRELCLVLMRVSSSMLLKGYLDHVFHDEHTDKIICEGFLINVPFQYCSSLVKHREVDLNAGFAVISCVLWKKVLIALFGTFLKTVLREMKLSRSVDEALSDDRIRHVLKLAKDFNSKNGLGNSRNTAAFDITKIDRESEFFPLCMLNLYKILEKTNRLPHNDRFDFSLYLKGIGVSLNDSLKFWEDMYSKEHSSCSRCTHSWQKNQKRYIYGIRHLYGLEGSRTSYQSRSCRYLQNKDLGARDSGGCPFKHFDDDNLRRALQMILPKNPDEVEVMIYERKENPSVSCKYFYETIRKGLPNEDMDDVLPFQNPVQYYTSLKKDLKTKYG</sequence>
<evidence type="ECO:0000256" key="1">
    <source>
        <dbReference type="ARBA" id="ARBA00001966"/>
    </source>
</evidence>
<dbReference type="GO" id="GO:0046872">
    <property type="term" value="F:metal ion binding"/>
    <property type="evidence" value="ECO:0007669"/>
    <property type="project" value="UniProtKB-KW"/>
</dbReference>
<dbReference type="Proteomes" id="UP001153737">
    <property type="component" value="Chromosome 13"/>
</dbReference>
<evidence type="ECO:0000313" key="10">
    <source>
        <dbReference type="Proteomes" id="UP001153737"/>
    </source>
</evidence>
<evidence type="ECO:0000256" key="6">
    <source>
        <dbReference type="ARBA" id="ARBA00023004"/>
    </source>
</evidence>
<dbReference type="Gene3D" id="1.20.930.80">
    <property type="match status" value="1"/>
</dbReference>
<dbReference type="Pfam" id="PF26466">
    <property type="entry name" value="DNA_primase_lrg_N"/>
    <property type="match status" value="1"/>
</dbReference>
<dbReference type="InterPro" id="IPR058560">
    <property type="entry name" value="DNA_primase_C"/>
</dbReference>
<keyword evidence="6" id="KW-0408">Iron</keyword>
<dbReference type="EMBL" id="OU896719">
    <property type="protein sequence ID" value="CAH1119595.1"/>
    <property type="molecule type" value="Genomic_DNA"/>
</dbReference>
<keyword evidence="4" id="KW-0235">DNA replication</keyword>
<dbReference type="PANTHER" id="PTHR10537:SF4">
    <property type="entry name" value="DNA PRIMASE LARGE SUBUNIT"/>
    <property type="match status" value="1"/>
</dbReference>
<comment type="cofactor">
    <cofactor evidence="1">
        <name>[4Fe-4S] cluster</name>
        <dbReference type="ChEBI" id="CHEBI:49883"/>
    </cofactor>
</comment>
<evidence type="ECO:0000256" key="7">
    <source>
        <dbReference type="ARBA" id="ARBA00023014"/>
    </source>
</evidence>
<reference evidence="9" key="1">
    <citation type="submission" date="2022-01" db="EMBL/GenBank/DDBJ databases">
        <authorList>
            <person name="King R."/>
        </authorList>
    </citation>
    <scope>NUCLEOTIDE SEQUENCE</scope>
</reference>
<dbReference type="PANTHER" id="PTHR10537">
    <property type="entry name" value="DNA PRIMASE LARGE SUBUNIT"/>
    <property type="match status" value="1"/>
</dbReference>
<keyword evidence="3" id="KW-0639">Primosome</keyword>
<keyword evidence="7" id="KW-0411">Iron-sulfur</keyword>
<evidence type="ECO:0000256" key="2">
    <source>
        <dbReference type="ARBA" id="ARBA00022485"/>
    </source>
</evidence>
<dbReference type="GO" id="GO:0051539">
    <property type="term" value="F:4 iron, 4 sulfur cluster binding"/>
    <property type="evidence" value="ECO:0007669"/>
    <property type="project" value="UniProtKB-KW"/>
</dbReference>
<protein>
    <recommendedName>
        <fullName evidence="8">DNA primase large subunit C-terminal domain-containing protein</fullName>
    </recommendedName>
</protein>
<name>A0A9P0DIR7_PHACE</name>